<comment type="caution">
    <text evidence="2">The sequence shown here is derived from an EMBL/GenBank/DDBJ whole genome shotgun (WGS) entry which is preliminary data.</text>
</comment>
<organism evidence="2 3">
    <name type="scientific">Plectosphaerella cucumerina</name>
    <dbReference type="NCBI Taxonomy" id="40658"/>
    <lineage>
        <taxon>Eukaryota</taxon>
        <taxon>Fungi</taxon>
        <taxon>Dikarya</taxon>
        <taxon>Ascomycota</taxon>
        <taxon>Pezizomycotina</taxon>
        <taxon>Sordariomycetes</taxon>
        <taxon>Hypocreomycetidae</taxon>
        <taxon>Glomerellales</taxon>
        <taxon>Plectosphaerellaceae</taxon>
        <taxon>Plectosphaerella</taxon>
    </lineage>
</organism>
<reference evidence="2" key="1">
    <citation type="journal article" date="2021" name="Nat. Commun.">
        <title>Genetic determinants of endophytism in the Arabidopsis root mycobiome.</title>
        <authorList>
            <person name="Mesny F."/>
            <person name="Miyauchi S."/>
            <person name="Thiergart T."/>
            <person name="Pickel B."/>
            <person name="Atanasova L."/>
            <person name="Karlsson M."/>
            <person name="Huettel B."/>
            <person name="Barry K.W."/>
            <person name="Haridas S."/>
            <person name="Chen C."/>
            <person name="Bauer D."/>
            <person name="Andreopoulos W."/>
            <person name="Pangilinan J."/>
            <person name="LaButti K."/>
            <person name="Riley R."/>
            <person name="Lipzen A."/>
            <person name="Clum A."/>
            <person name="Drula E."/>
            <person name="Henrissat B."/>
            <person name="Kohler A."/>
            <person name="Grigoriev I.V."/>
            <person name="Martin F.M."/>
            <person name="Hacquard S."/>
        </authorList>
    </citation>
    <scope>NUCLEOTIDE SEQUENCE</scope>
    <source>
        <strain evidence="2">MPI-CAGE-AT-0016</strain>
    </source>
</reference>
<dbReference type="OrthoDB" id="4835412at2759"/>
<accession>A0A8K0TNQ4</accession>
<evidence type="ECO:0000256" key="1">
    <source>
        <dbReference type="SAM" id="MobiDB-lite"/>
    </source>
</evidence>
<protein>
    <submittedName>
        <fullName evidence="2">Uncharacterized protein</fullName>
    </submittedName>
</protein>
<gene>
    <name evidence="2" type="ORF">B0T11DRAFT_323655</name>
</gene>
<feature type="compositionally biased region" description="Polar residues" evidence="1">
    <location>
        <begin position="106"/>
        <end position="140"/>
    </location>
</feature>
<name>A0A8K0TNQ4_9PEZI</name>
<evidence type="ECO:0000313" key="2">
    <source>
        <dbReference type="EMBL" id="KAH7375654.1"/>
    </source>
</evidence>
<evidence type="ECO:0000313" key="3">
    <source>
        <dbReference type="Proteomes" id="UP000813385"/>
    </source>
</evidence>
<feature type="region of interest" description="Disordered" evidence="1">
    <location>
        <begin position="24"/>
        <end position="140"/>
    </location>
</feature>
<dbReference type="AlphaFoldDB" id="A0A8K0TNQ4"/>
<dbReference type="EMBL" id="JAGPXD010000001">
    <property type="protein sequence ID" value="KAH7375654.1"/>
    <property type="molecule type" value="Genomic_DNA"/>
</dbReference>
<feature type="compositionally biased region" description="Basic and acidic residues" evidence="1">
    <location>
        <begin position="270"/>
        <end position="288"/>
    </location>
</feature>
<proteinExistence type="predicted"/>
<keyword evidence="3" id="KW-1185">Reference proteome</keyword>
<sequence length="288" mass="31648">MDRKLHAHMDKSKEVMGEVANLVQLACDQTPEPTADTARTKKRVREEEPAQQSGRIPPEPEADDARPAKRLLEGEGAHQNSRPQPTPPRGTTRPFEHLQPPVFSGGPSTPNQLPPTDTTGPSTQSLAPGPSSRNSNGRRTITTEEFAKAKRTIFFEDVFRGGEPRHEIVNYPPNSSRFFILECAEHRIQFGSSALAGATEHVCSVAHGQTDASPFDVLVAFGKVVWHCNAQKAEVNNRICAEHEARALQEVNRSSAREETGSSRSSSRLEQAEMKDEASDVSIKREAL</sequence>
<dbReference type="Proteomes" id="UP000813385">
    <property type="component" value="Unassembled WGS sequence"/>
</dbReference>
<feature type="region of interest" description="Disordered" evidence="1">
    <location>
        <begin position="250"/>
        <end position="288"/>
    </location>
</feature>
<feature type="compositionally biased region" description="Basic and acidic residues" evidence="1">
    <location>
        <begin position="63"/>
        <end position="76"/>
    </location>
</feature>